<protein>
    <submittedName>
        <fullName evidence="1">Uncharacterized protein</fullName>
    </submittedName>
</protein>
<keyword evidence="2" id="KW-1185">Reference proteome</keyword>
<evidence type="ECO:0000313" key="1">
    <source>
        <dbReference type="EMBL" id="KAF7380301.1"/>
    </source>
</evidence>
<accession>A0A834J170</accession>
<dbReference type="GO" id="GO:0003676">
    <property type="term" value="F:nucleic acid binding"/>
    <property type="evidence" value="ECO:0007669"/>
    <property type="project" value="InterPro"/>
</dbReference>
<evidence type="ECO:0000313" key="2">
    <source>
        <dbReference type="Proteomes" id="UP000614350"/>
    </source>
</evidence>
<dbReference type="EMBL" id="JACSEA010000022">
    <property type="protein sequence ID" value="KAF7380301.1"/>
    <property type="molecule type" value="Genomic_DNA"/>
</dbReference>
<gene>
    <name evidence="1" type="ORF">HZH66_014656</name>
</gene>
<dbReference type="Proteomes" id="UP000614350">
    <property type="component" value="Unassembled WGS sequence"/>
</dbReference>
<dbReference type="Gene3D" id="3.30.420.10">
    <property type="entry name" value="Ribonuclease H-like superfamily/Ribonuclease H"/>
    <property type="match status" value="1"/>
</dbReference>
<dbReference type="AlphaFoldDB" id="A0A834J170"/>
<reference evidence="1" key="1">
    <citation type="journal article" date="2020" name="G3 (Bethesda)">
        <title>High-Quality Assemblies for Three Invasive Social Wasps from the &lt;i&gt;Vespula&lt;/i&gt; Genus.</title>
        <authorList>
            <person name="Harrop T.W.R."/>
            <person name="Guhlin J."/>
            <person name="McLaughlin G.M."/>
            <person name="Permina E."/>
            <person name="Stockwell P."/>
            <person name="Gilligan J."/>
            <person name="Le Lec M.F."/>
            <person name="Gruber M.A.M."/>
            <person name="Quinn O."/>
            <person name="Lovegrove M."/>
            <person name="Duncan E.J."/>
            <person name="Remnant E.J."/>
            <person name="Van Eeckhoven J."/>
            <person name="Graham B."/>
            <person name="Knapp R.A."/>
            <person name="Langford K.W."/>
            <person name="Kronenberg Z."/>
            <person name="Press M.O."/>
            <person name="Eacker S.M."/>
            <person name="Wilson-Rankin E.E."/>
            <person name="Purcell J."/>
            <person name="Lester P.J."/>
            <person name="Dearden P.K."/>
        </authorList>
    </citation>
    <scope>NUCLEOTIDE SEQUENCE</scope>
    <source>
        <strain evidence="1">Marl-1</strain>
    </source>
</reference>
<comment type="caution">
    <text evidence="1">The sequence shown here is derived from an EMBL/GenBank/DDBJ whole genome shotgun (WGS) entry which is preliminary data.</text>
</comment>
<sequence length="82" mass="9594">MTNTWVMSLEQQDKVGKLLFTDGILDKNKYLDILKENLTQSAVKMAISDSYKFYEDNDPKHESRNVQEYLLYNCPKILDTLS</sequence>
<proteinExistence type="predicted"/>
<dbReference type="InterPro" id="IPR036397">
    <property type="entry name" value="RNaseH_sf"/>
</dbReference>
<organism evidence="1 2">
    <name type="scientific">Vespula vulgaris</name>
    <name type="common">Yellow jacket</name>
    <name type="synonym">Wasp</name>
    <dbReference type="NCBI Taxonomy" id="7454"/>
    <lineage>
        <taxon>Eukaryota</taxon>
        <taxon>Metazoa</taxon>
        <taxon>Ecdysozoa</taxon>
        <taxon>Arthropoda</taxon>
        <taxon>Hexapoda</taxon>
        <taxon>Insecta</taxon>
        <taxon>Pterygota</taxon>
        <taxon>Neoptera</taxon>
        <taxon>Endopterygota</taxon>
        <taxon>Hymenoptera</taxon>
        <taxon>Apocrita</taxon>
        <taxon>Aculeata</taxon>
        <taxon>Vespoidea</taxon>
        <taxon>Vespidae</taxon>
        <taxon>Vespinae</taxon>
        <taxon>Vespula</taxon>
    </lineage>
</organism>
<name>A0A834J170_VESVU</name>